<gene>
    <name evidence="6" type="ORF">EDD18DRAFT_1142155</name>
</gene>
<keyword evidence="7" id="KW-1185">Reference proteome</keyword>
<dbReference type="Proteomes" id="UP001175228">
    <property type="component" value="Unassembled WGS sequence"/>
</dbReference>
<keyword evidence="2 4" id="KW-0863">Zinc-finger</keyword>
<keyword evidence="3" id="KW-0862">Zinc</keyword>
<evidence type="ECO:0000256" key="4">
    <source>
        <dbReference type="PROSITE-ProRule" id="PRU00134"/>
    </source>
</evidence>
<dbReference type="Gene3D" id="6.10.140.2220">
    <property type="match status" value="1"/>
</dbReference>
<dbReference type="PROSITE" id="PS50865">
    <property type="entry name" value="ZF_MYND_2"/>
    <property type="match status" value="1"/>
</dbReference>
<sequence>MACLDTVPAKSWCYAFTVFLYCHDALYWTRDAALHSQRGLLEKDIDVRTAKKGSAHRVTKQNTVSSTASITPNTPSMIPVPQPTLDEVQRLTNSVPRWKPSLYPEDMFTSRPRWEAFRNSEKVDVLCIKSQSRATMIEAIADIIRSVLAMRLANQFDTPENKKTRRKYVDCAEQTINTLWENRKVVQSYHDERVDEKSSPARLVIRRYLLFILTMALEENKMTFNSIAFKAVVFYQWLYLMGARSEERDSEQGLLKPDILLQVDTSDVYVRTVTQYYEDFGISALCLRLDCFLVNPNFDRHLSSFCGMLGAGAQQKIPIPSKLYAGFVDTVLRQCIGTALGSAKSKSEATVAVIRVILLRLMDRTHSETSDFLLFMFSHSMLGHFLVTSPVTALSIPNREDCDAVLLFAKQTIQCCRLATRGLEIVRTLLTRTEDFGQGVLVMAHSVYNESFLRSQNAVKANLEPVRSVVGDLALVLGLMDEHGKKTQDPIAHLTQLLADFNALEQNTMVCEYPTCPSHDNGTAATMKCSKCEARYCNRQCQINDWTEHKRMCKK</sequence>
<dbReference type="GO" id="GO:0008270">
    <property type="term" value="F:zinc ion binding"/>
    <property type="evidence" value="ECO:0007669"/>
    <property type="project" value="UniProtKB-KW"/>
</dbReference>
<evidence type="ECO:0000256" key="3">
    <source>
        <dbReference type="ARBA" id="ARBA00022833"/>
    </source>
</evidence>
<evidence type="ECO:0000313" key="7">
    <source>
        <dbReference type="Proteomes" id="UP001175228"/>
    </source>
</evidence>
<evidence type="ECO:0000256" key="2">
    <source>
        <dbReference type="ARBA" id="ARBA00022771"/>
    </source>
</evidence>
<comment type="caution">
    <text evidence="6">The sequence shown here is derived from an EMBL/GenBank/DDBJ whole genome shotgun (WGS) entry which is preliminary data.</text>
</comment>
<reference evidence="6" key="1">
    <citation type="submission" date="2023-06" db="EMBL/GenBank/DDBJ databases">
        <authorList>
            <consortium name="Lawrence Berkeley National Laboratory"/>
            <person name="Ahrendt S."/>
            <person name="Sahu N."/>
            <person name="Indic B."/>
            <person name="Wong-Bajracharya J."/>
            <person name="Merenyi Z."/>
            <person name="Ke H.-M."/>
            <person name="Monk M."/>
            <person name="Kocsube S."/>
            <person name="Drula E."/>
            <person name="Lipzen A."/>
            <person name="Balint B."/>
            <person name="Henrissat B."/>
            <person name="Andreopoulos B."/>
            <person name="Martin F.M."/>
            <person name="Harder C.B."/>
            <person name="Rigling D."/>
            <person name="Ford K.L."/>
            <person name="Foster G.D."/>
            <person name="Pangilinan J."/>
            <person name="Papanicolaou A."/>
            <person name="Barry K."/>
            <person name="LaButti K."/>
            <person name="Viragh M."/>
            <person name="Koriabine M."/>
            <person name="Yan M."/>
            <person name="Riley R."/>
            <person name="Champramary S."/>
            <person name="Plett K.L."/>
            <person name="Tsai I.J."/>
            <person name="Slot J."/>
            <person name="Sipos G."/>
            <person name="Plett J."/>
            <person name="Nagy L.G."/>
            <person name="Grigoriev I.V."/>
        </authorList>
    </citation>
    <scope>NUCLEOTIDE SEQUENCE</scope>
    <source>
        <strain evidence="6">HWK02</strain>
    </source>
</reference>
<evidence type="ECO:0000256" key="1">
    <source>
        <dbReference type="ARBA" id="ARBA00022723"/>
    </source>
</evidence>
<dbReference type="Pfam" id="PF01753">
    <property type="entry name" value="zf-MYND"/>
    <property type="match status" value="1"/>
</dbReference>
<name>A0AA39USB8_9AGAR</name>
<organism evidence="6 7">
    <name type="scientific">Armillaria luteobubalina</name>
    <dbReference type="NCBI Taxonomy" id="153913"/>
    <lineage>
        <taxon>Eukaryota</taxon>
        <taxon>Fungi</taxon>
        <taxon>Dikarya</taxon>
        <taxon>Basidiomycota</taxon>
        <taxon>Agaricomycotina</taxon>
        <taxon>Agaricomycetes</taxon>
        <taxon>Agaricomycetidae</taxon>
        <taxon>Agaricales</taxon>
        <taxon>Marasmiineae</taxon>
        <taxon>Physalacriaceae</taxon>
        <taxon>Armillaria</taxon>
    </lineage>
</organism>
<dbReference type="AlphaFoldDB" id="A0AA39USB8"/>
<dbReference type="InterPro" id="IPR002893">
    <property type="entry name" value="Znf_MYND"/>
</dbReference>
<evidence type="ECO:0000259" key="5">
    <source>
        <dbReference type="PROSITE" id="PS50865"/>
    </source>
</evidence>
<keyword evidence="1" id="KW-0479">Metal-binding</keyword>
<accession>A0AA39USB8</accession>
<dbReference type="SUPFAM" id="SSF144232">
    <property type="entry name" value="HIT/MYND zinc finger-like"/>
    <property type="match status" value="1"/>
</dbReference>
<dbReference type="EMBL" id="JAUEPU010000006">
    <property type="protein sequence ID" value="KAK0501297.1"/>
    <property type="molecule type" value="Genomic_DNA"/>
</dbReference>
<proteinExistence type="predicted"/>
<feature type="domain" description="MYND-type" evidence="5">
    <location>
        <begin position="516"/>
        <end position="553"/>
    </location>
</feature>
<protein>
    <recommendedName>
        <fullName evidence="5">MYND-type domain-containing protein</fullName>
    </recommendedName>
</protein>
<evidence type="ECO:0000313" key="6">
    <source>
        <dbReference type="EMBL" id="KAK0501297.1"/>
    </source>
</evidence>